<keyword evidence="5" id="KW-0145">Chemotaxis</keyword>
<gene>
    <name evidence="15" type="ORF">E7512_00575</name>
</gene>
<accession>A0A928KSF2</accession>
<evidence type="ECO:0000256" key="9">
    <source>
        <dbReference type="ARBA" id="ARBA00022989"/>
    </source>
</evidence>
<dbReference type="GO" id="GO:0006935">
    <property type="term" value="P:chemotaxis"/>
    <property type="evidence" value="ECO:0007669"/>
    <property type="project" value="UniProtKB-KW"/>
</dbReference>
<protein>
    <submittedName>
        <fullName evidence="15">Biopolymer transporter ExbB</fullName>
    </submittedName>
</protein>
<dbReference type="InterPro" id="IPR000540">
    <property type="entry name" value="Flag_MotA_CS"/>
</dbReference>
<dbReference type="Pfam" id="PF20560">
    <property type="entry name" value="MotA_N"/>
    <property type="match status" value="1"/>
</dbReference>
<evidence type="ECO:0000259" key="14">
    <source>
        <dbReference type="Pfam" id="PF20560"/>
    </source>
</evidence>
<evidence type="ECO:0000256" key="10">
    <source>
        <dbReference type="ARBA" id="ARBA00023065"/>
    </source>
</evidence>
<keyword evidence="3" id="KW-0813">Transport</keyword>
<comment type="subcellular location">
    <subcellularLocation>
        <location evidence="1">Cell membrane</location>
        <topology evidence="1">Multi-pass membrane protein</topology>
    </subcellularLocation>
</comment>
<keyword evidence="11 12" id="KW-0472">Membrane</keyword>
<feature type="domain" description="MotA/TolQ/ExbB proton channel" evidence="13">
    <location>
        <begin position="116"/>
        <end position="225"/>
    </location>
</feature>
<evidence type="ECO:0000256" key="12">
    <source>
        <dbReference type="SAM" id="Phobius"/>
    </source>
</evidence>
<keyword evidence="7" id="KW-0283">Flagellar rotation</keyword>
<feature type="transmembrane region" description="Helical" evidence="12">
    <location>
        <begin position="151"/>
        <end position="176"/>
    </location>
</feature>
<reference evidence="15" key="1">
    <citation type="submission" date="2019-04" db="EMBL/GenBank/DDBJ databases">
        <title>Evolution of Biomass-Degrading Anaerobic Consortia Revealed by Metagenomics.</title>
        <authorList>
            <person name="Peng X."/>
        </authorList>
    </citation>
    <scope>NUCLEOTIDE SEQUENCE</scope>
    <source>
        <strain evidence="15">SIG551</strain>
    </source>
</reference>
<organism evidence="15 16">
    <name type="scientific">Faecalispora sporosphaeroides</name>
    <dbReference type="NCBI Taxonomy" id="1549"/>
    <lineage>
        <taxon>Bacteria</taxon>
        <taxon>Bacillati</taxon>
        <taxon>Bacillota</taxon>
        <taxon>Clostridia</taxon>
        <taxon>Eubacteriales</taxon>
        <taxon>Oscillospiraceae</taxon>
        <taxon>Faecalispora</taxon>
    </lineage>
</organism>
<feature type="transmembrane region" description="Helical" evidence="12">
    <location>
        <begin position="36"/>
        <end position="60"/>
    </location>
</feature>
<evidence type="ECO:0000313" key="15">
    <source>
        <dbReference type="EMBL" id="MBE6832076.1"/>
    </source>
</evidence>
<evidence type="ECO:0000259" key="13">
    <source>
        <dbReference type="Pfam" id="PF01618"/>
    </source>
</evidence>
<evidence type="ECO:0000256" key="2">
    <source>
        <dbReference type="ARBA" id="ARBA00008038"/>
    </source>
</evidence>
<dbReference type="InterPro" id="IPR047055">
    <property type="entry name" value="MotA-like"/>
</dbReference>
<keyword evidence="8" id="KW-0375">Hydrogen ion transport</keyword>
<keyword evidence="9 12" id="KW-1133">Transmembrane helix</keyword>
<dbReference type="GO" id="GO:1902600">
    <property type="term" value="P:proton transmembrane transport"/>
    <property type="evidence" value="ECO:0007669"/>
    <property type="project" value="UniProtKB-KW"/>
</dbReference>
<evidence type="ECO:0000256" key="6">
    <source>
        <dbReference type="ARBA" id="ARBA00022692"/>
    </source>
</evidence>
<dbReference type="AlphaFoldDB" id="A0A928KSF2"/>
<evidence type="ECO:0000256" key="3">
    <source>
        <dbReference type="ARBA" id="ARBA00022448"/>
    </source>
</evidence>
<comment type="caution">
    <text evidence="15">The sequence shown here is derived from an EMBL/GenBank/DDBJ whole genome shotgun (WGS) entry which is preliminary data.</text>
</comment>
<dbReference type="InterPro" id="IPR046786">
    <property type="entry name" value="MotA_N"/>
</dbReference>
<evidence type="ECO:0000256" key="1">
    <source>
        <dbReference type="ARBA" id="ARBA00004651"/>
    </source>
</evidence>
<feature type="domain" description="Motility protein A N-terminal" evidence="14">
    <location>
        <begin position="6"/>
        <end position="90"/>
    </location>
</feature>
<evidence type="ECO:0000313" key="16">
    <source>
        <dbReference type="Proteomes" id="UP000754750"/>
    </source>
</evidence>
<keyword evidence="10" id="KW-0406">Ion transport</keyword>
<dbReference type="GO" id="GO:0071978">
    <property type="term" value="P:bacterial-type flagellum-dependent swarming motility"/>
    <property type="evidence" value="ECO:0007669"/>
    <property type="project" value="InterPro"/>
</dbReference>
<dbReference type="GO" id="GO:0005886">
    <property type="term" value="C:plasma membrane"/>
    <property type="evidence" value="ECO:0007669"/>
    <property type="project" value="UniProtKB-SubCell"/>
</dbReference>
<evidence type="ECO:0000256" key="8">
    <source>
        <dbReference type="ARBA" id="ARBA00022781"/>
    </source>
</evidence>
<dbReference type="PROSITE" id="PS01307">
    <property type="entry name" value="MOTA"/>
    <property type="match status" value="1"/>
</dbReference>
<feature type="transmembrane region" description="Helical" evidence="12">
    <location>
        <begin position="7"/>
        <end position="30"/>
    </location>
</feature>
<dbReference type="RefSeq" id="WP_020074476.1">
    <property type="nucleotide sequence ID" value="NZ_JBKWRC010000001.1"/>
</dbReference>
<dbReference type="Proteomes" id="UP000754750">
    <property type="component" value="Unassembled WGS sequence"/>
</dbReference>
<evidence type="ECO:0000256" key="5">
    <source>
        <dbReference type="ARBA" id="ARBA00022500"/>
    </source>
</evidence>
<evidence type="ECO:0000256" key="7">
    <source>
        <dbReference type="ARBA" id="ARBA00022779"/>
    </source>
</evidence>
<evidence type="ECO:0000256" key="4">
    <source>
        <dbReference type="ARBA" id="ARBA00022475"/>
    </source>
</evidence>
<feature type="transmembrane region" description="Helical" evidence="12">
    <location>
        <begin position="188"/>
        <end position="209"/>
    </location>
</feature>
<evidence type="ECO:0000256" key="11">
    <source>
        <dbReference type="ARBA" id="ARBA00023136"/>
    </source>
</evidence>
<dbReference type="PANTHER" id="PTHR30433:SF3">
    <property type="entry name" value="MOTILITY PROTEIN A"/>
    <property type="match status" value="1"/>
</dbReference>
<comment type="similarity">
    <text evidence="2">Belongs to the MotA family.</text>
</comment>
<name>A0A928KSF2_9FIRM</name>
<dbReference type="PANTHER" id="PTHR30433">
    <property type="entry name" value="CHEMOTAXIS PROTEIN MOTA"/>
    <property type="match status" value="1"/>
</dbReference>
<keyword evidence="4" id="KW-1003">Cell membrane</keyword>
<dbReference type="Pfam" id="PF01618">
    <property type="entry name" value="MotA_ExbB"/>
    <property type="match status" value="1"/>
</dbReference>
<dbReference type="EMBL" id="SVNY01000001">
    <property type="protein sequence ID" value="MBE6832076.1"/>
    <property type="molecule type" value="Genomic_DNA"/>
</dbReference>
<proteinExistence type="inferred from homology"/>
<sequence>MDISTIIGVVVAFGSIIAGYLLEHGVLSALLLPSPFVIVVGGTWGAIILSFGLGQIGAAFKFFLSTVFTKNTPNPEKLIAKMGEMADACRKEGLLKLQTMLDDSDISDDSFLPLKEGMILTLDMKPAEEIAATMEADLETYMVKKNMEIEVFLSAAGFSPTLGIIGTVMGLVQVLGHMTDAEALMSSIGAAFLATLYGILFANLIYFPMANRMKVELKRQKVYREMMIEGMCLIASGKSARDVENQLSLYYHVFKNGQKKYKEGINN</sequence>
<keyword evidence="6 12" id="KW-0812">Transmembrane</keyword>
<dbReference type="InterPro" id="IPR002898">
    <property type="entry name" value="MotA_ExbB_proton_chnl"/>
</dbReference>